<dbReference type="EMBL" id="JANPWB010000011">
    <property type="protein sequence ID" value="KAJ1122885.1"/>
    <property type="molecule type" value="Genomic_DNA"/>
</dbReference>
<gene>
    <name evidence="1" type="ORF">NDU88_001358</name>
</gene>
<dbReference type="AlphaFoldDB" id="A0AAV7PCB8"/>
<protein>
    <submittedName>
        <fullName evidence="1">Uncharacterized protein</fullName>
    </submittedName>
</protein>
<name>A0AAV7PCB8_PLEWA</name>
<organism evidence="1 2">
    <name type="scientific">Pleurodeles waltl</name>
    <name type="common">Iberian ribbed newt</name>
    <dbReference type="NCBI Taxonomy" id="8319"/>
    <lineage>
        <taxon>Eukaryota</taxon>
        <taxon>Metazoa</taxon>
        <taxon>Chordata</taxon>
        <taxon>Craniata</taxon>
        <taxon>Vertebrata</taxon>
        <taxon>Euteleostomi</taxon>
        <taxon>Amphibia</taxon>
        <taxon>Batrachia</taxon>
        <taxon>Caudata</taxon>
        <taxon>Salamandroidea</taxon>
        <taxon>Salamandridae</taxon>
        <taxon>Pleurodelinae</taxon>
        <taxon>Pleurodeles</taxon>
    </lineage>
</organism>
<dbReference type="Proteomes" id="UP001066276">
    <property type="component" value="Chromosome 7"/>
</dbReference>
<accession>A0AAV7PCB8</accession>
<evidence type="ECO:0000313" key="2">
    <source>
        <dbReference type="Proteomes" id="UP001066276"/>
    </source>
</evidence>
<keyword evidence="2" id="KW-1185">Reference proteome</keyword>
<evidence type="ECO:0000313" key="1">
    <source>
        <dbReference type="EMBL" id="KAJ1122885.1"/>
    </source>
</evidence>
<sequence length="73" mass="7991">MQEAGIDTKDFGAYSTIGDMASKAFTLGARLKGNYSGKQEKWMILAARCLKKEEGSWKAQPLGTENLMISAFV</sequence>
<comment type="caution">
    <text evidence="1">The sequence shown here is derived from an EMBL/GenBank/DDBJ whole genome shotgun (WGS) entry which is preliminary data.</text>
</comment>
<proteinExistence type="predicted"/>
<reference evidence="1" key="1">
    <citation type="journal article" date="2022" name="bioRxiv">
        <title>Sequencing and chromosome-scale assembly of the giantPleurodeles waltlgenome.</title>
        <authorList>
            <person name="Brown T."/>
            <person name="Elewa A."/>
            <person name="Iarovenko S."/>
            <person name="Subramanian E."/>
            <person name="Araus A.J."/>
            <person name="Petzold A."/>
            <person name="Susuki M."/>
            <person name="Suzuki K.-i.T."/>
            <person name="Hayashi T."/>
            <person name="Toyoda A."/>
            <person name="Oliveira C."/>
            <person name="Osipova E."/>
            <person name="Leigh N.D."/>
            <person name="Simon A."/>
            <person name="Yun M.H."/>
        </authorList>
    </citation>
    <scope>NUCLEOTIDE SEQUENCE</scope>
    <source>
        <strain evidence="1">20211129_DDA</strain>
        <tissue evidence="1">Liver</tissue>
    </source>
</reference>